<keyword evidence="5" id="KW-1003">Cell membrane</keyword>
<feature type="transmembrane region" description="Helical" evidence="10">
    <location>
        <begin position="141"/>
        <end position="161"/>
    </location>
</feature>
<gene>
    <name evidence="11" type="primary">mepA</name>
    <name evidence="11" type="ORF">CLPA_c01850</name>
    <name evidence="12" type="ORF">CP6013_02962</name>
</gene>
<dbReference type="GeneID" id="93072441"/>
<dbReference type="Proteomes" id="UP000028042">
    <property type="component" value="Unassembled WGS sequence"/>
</dbReference>
<organism evidence="11 14">
    <name type="scientific">Clostridium pasteurianum DSM 525 = ATCC 6013</name>
    <dbReference type="NCBI Taxonomy" id="1262449"/>
    <lineage>
        <taxon>Bacteria</taxon>
        <taxon>Bacillati</taxon>
        <taxon>Bacillota</taxon>
        <taxon>Clostridia</taxon>
        <taxon>Eubacteriales</taxon>
        <taxon>Clostridiaceae</taxon>
        <taxon>Clostridium</taxon>
    </lineage>
</organism>
<evidence type="ECO:0000313" key="11">
    <source>
        <dbReference type="EMBL" id="AJA50273.1"/>
    </source>
</evidence>
<evidence type="ECO:0000256" key="1">
    <source>
        <dbReference type="ARBA" id="ARBA00004651"/>
    </source>
</evidence>
<evidence type="ECO:0000256" key="4">
    <source>
        <dbReference type="ARBA" id="ARBA00022448"/>
    </source>
</evidence>
<dbReference type="InterPro" id="IPR002528">
    <property type="entry name" value="MATE_fam"/>
</dbReference>
<evidence type="ECO:0000313" key="14">
    <source>
        <dbReference type="Proteomes" id="UP000030905"/>
    </source>
</evidence>
<sequence length="456" mass="50540">MEQTATNEHYLKSAPITKSIIHLSIPMMIGMSVETVYNVINVFFIGLLHNTEMLTAVTLGLPIFTILMAFGNMFGAGGGTFITRLVAQKEIKKAKKVAGYTFYISIIVSILIAIIASFTLTSIVKIMGADTFSIISYTKKYSLAMFFGGFSIVLNFALEQIVRSEGASKESMYGMFVSTALSLVFDPIFILVLKFNVVGVALAMILANIGSSIYYLYYLQRKSEHLRGFMKHFSISLKDKIEIYKIGVSELLLTIFLIITTLLLNNFSIRYGDNVVAGFGIALRIVQVPEFLSMGLSLGIIPLIAYNFSNKNFKRLKEGIKLSALGVTLLSGVFVCLVYIFRDPVIHLFSNDPSVLNVGKQIMFAMLISALFNGFTALFTGVFQASGQGIPSTIMSVTQGVLYIPVIIILHNLFGFYGVIWSMTVTEIITCIMGVILYIIFNYKMKKLQFDNMSNN</sequence>
<dbReference type="GO" id="GO:0046677">
    <property type="term" value="P:response to antibiotic"/>
    <property type="evidence" value="ECO:0007669"/>
    <property type="project" value="UniProtKB-KW"/>
</dbReference>
<feature type="transmembrane region" description="Helical" evidence="10">
    <location>
        <begin position="53"/>
        <end position="76"/>
    </location>
</feature>
<dbReference type="GO" id="GO:0042910">
    <property type="term" value="F:xenobiotic transmembrane transporter activity"/>
    <property type="evidence" value="ECO:0007669"/>
    <property type="project" value="InterPro"/>
</dbReference>
<keyword evidence="8 10" id="KW-0472">Membrane</keyword>
<evidence type="ECO:0000256" key="6">
    <source>
        <dbReference type="ARBA" id="ARBA00022692"/>
    </source>
</evidence>
<reference evidence="12 13" key="3">
    <citation type="journal article" name="Genome Announc.">
        <title>Improved Draft Genome Sequence of Clostridium pasteurianum Strain ATCC 6013 (DSM 525) Using a Hybrid Next-Generation Sequencing Approach.</title>
        <authorList>
            <person name="Pyne M.E."/>
            <person name="Utturkar S."/>
            <person name="Brown S.D."/>
            <person name="Moo-Young M."/>
            <person name="Chung D.A."/>
            <person name="Chou C.P."/>
        </authorList>
    </citation>
    <scope>NUCLEOTIDE SEQUENCE [LARGE SCALE GENOMIC DNA]</scope>
    <source>
        <strain evidence="12 13">ATCC 6013</strain>
    </source>
</reference>
<dbReference type="PANTHER" id="PTHR43823">
    <property type="entry name" value="SPORULATION PROTEIN YKVU"/>
    <property type="match status" value="1"/>
</dbReference>
<feature type="transmembrane region" description="Helical" evidence="10">
    <location>
        <begin position="361"/>
        <end position="382"/>
    </location>
</feature>
<evidence type="ECO:0000256" key="9">
    <source>
        <dbReference type="ARBA" id="ARBA00023251"/>
    </source>
</evidence>
<feature type="transmembrane region" description="Helical" evidence="10">
    <location>
        <begin position="97"/>
        <end position="121"/>
    </location>
</feature>
<dbReference type="InterPro" id="IPR048279">
    <property type="entry name" value="MdtK-like"/>
</dbReference>
<feature type="transmembrane region" description="Helical" evidence="10">
    <location>
        <begin position="20"/>
        <end position="47"/>
    </location>
</feature>
<name>A0A0H3J5S7_CLOPA</name>
<evidence type="ECO:0000256" key="10">
    <source>
        <dbReference type="SAM" id="Phobius"/>
    </source>
</evidence>
<evidence type="ECO:0000256" key="2">
    <source>
        <dbReference type="ARBA" id="ARBA00008417"/>
    </source>
</evidence>
<dbReference type="Proteomes" id="UP000030905">
    <property type="component" value="Chromosome"/>
</dbReference>
<dbReference type="PIRSF" id="PIRSF006603">
    <property type="entry name" value="DinF"/>
    <property type="match status" value="1"/>
</dbReference>
<comment type="similarity">
    <text evidence="2">Belongs to the multi antimicrobial extrusion (MATE) (TC 2.A.66.1) family. MepA subfamily.</text>
</comment>
<evidence type="ECO:0000256" key="5">
    <source>
        <dbReference type="ARBA" id="ARBA00022475"/>
    </source>
</evidence>
<dbReference type="Pfam" id="PF01554">
    <property type="entry name" value="MatE"/>
    <property type="match status" value="2"/>
</dbReference>
<evidence type="ECO:0000256" key="8">
    <source>
        <dbReference type="ARBA" id="ARBA00023136"/>
    </source>
</evidence>
<proteinExistence type="inferred from homology"/>
<feature type="transmembrane region" description="Helical" evidence="10">
    <location>
        <begin position="420"/>
        <end position="441"/>
    </location>
</feature>
<evidence type="ECO:0000256" key="7">
    <source>
        <dbReference type="ARBA" id="ARBA00022989"/>
    </source>
</evidence>
<dbReference type="InterPro" id="IPR045070">
    <property type="entry name" value="MATE_MepA-like"/>
</dbReference>
<dbReference type="PATRIC" id="fig|1262449.3.peg.75"/>
<dbReference type="NCBIfam" id="TIGR00797">
    <property type="entry name" value="matE"/>
    <property type="match status" value="1"/>
</dbReference>
<dbReference type="GO" id="GO:0015297">
    <property type="term" value="F:antiporter activity"/>
    <property type="evidence" value="ECO:0007669"/>
    <property type="project" value="InterPro"/>
</dbReference>
<feature type="transmembrane region" description="Helical" evidence="10">
    <location>
        <begin position="241"/>
        <end position="264"/>
    </location>
</feature>
<comment type="subcellular location">
    <subcellularLocation>
        <location evidence="1">Cell membrane</location>
        <topology evidence="1">Multi-pass membrane protein</topology>
    </subcellularLocation>
</comment>
<reference evidence="12" key="2">
    <citation type="submission" date="2015-10" db="EMBL/GenBank/DDBJ databases">
        <title>Improved Draft Genome Sequence of Clostridium pasteurianum Strain ATCC 6013 (DSM 525) Using a Hybrid Next-Generation Sequencing Approach.</title>
        <authorList>
            <person name="Pyne M.E."/>
            <person name="Utturkar S.M."/>
            <person name="Brown S.D."/>
            <person name="Moo-Young M."/>
            <person name="Chung D.A."/>
            <person name="Chou P.C."/>
        </authorList>
    </citation>
    <scope>NUCLEOTIDE SEQUENCE</scope>
    <source>
        <strain evidence="12">ATCC 6013</strain>
    </source>
</reference>
<dbReference type="EMBL" id="CP009268">
    <property type="protein sequence ID" value="AJA50273.1"/>
    <property type="molecule type" value="Genomic_DNA"/>
</dbReference>
<keyword evidence="9" id="KW-0046">Antibiotic resistance</keyword>
<feature type="transmembrane region" description="Helical" evidence="10">
    <location>
        <begin position="320"/>
        <end position="341"/>
    </location>
</feature>
<keyword evidence="14" id="KW-1185">Reference proteome</keyword>
<dbReference type="CDD" id="cd13143">
    <property type="entry name" value="MATE_MepA_like"/>
    <property type="match status" value="1"/>
</dbReference>
<dbReference type="KEGG" id="cpae:CPAST_c01850"/>
<evidence type="ECO:0000313" key="13">
    <source>
        <dbReference type="Proteomes" id="UP000028042"/>
    </source>
</evidence>
<dbReference type="PANTHER" id="PTHR43823:SF3">
    <property type="entry name" value="MULTIDRUG EXPORT PROTEIN MEPA"/>
    <property type="match status" value="1"/>
</dbReference>
<protein>
    <recommendedName>
        <fullName evidence="3">Multidrug export protein MepA</fullName>
    </recommendedName>
</protein>
<feature type="transmembrane region" description="Helical" evidence="10">
    <location>
        <begin position="199"/>
        <end position="220"/>
    </location>
</feature>
<dbReference type="RefSeq" id="WP_003440484.1">
    <property type="nucleotide sequence ID" value="NZ_ANZB01000001.1"/>
</dbReference>
<dbReference type="EMBL" id="JPGY02000001">
    <property type="protein sequence ID" value="KRU13714.1"/>
    <property type="molecule type" value="Genomic_DNA"/>
</dbReference>
<keyword evidence="6 10" id="KW-0812">Transmembrane</keyword>
<evidence type="ECO:0000313" key="12">
    <source>
        <dbReference type="EMBL" id="KRU13714.1"/>
    </source>
</evidence>
<dbReference type="KEGG" id="cpat:CLPA_c01850"/>
<feature type="transmembrane region" description="Helical" evidence="10">
    <location>
        <begin position="173"/>
        <end position="193"/>
    </location>
</feature>
<evidence type="ECO:0000256" key="3">
    <source>
        <dbReference type="ARBA" id="ARBA00022106"/>
    </source>
</evidence>
<feature type="transmembrane region" description="Helical" evidence="10">
    <location>
        <begin position="291"/>
        <end position="308"/>
    </location>
</feature>
<accession>A0A0H3J5S7</accession>
<dbReference type="AlphaFoldDB" id="A0A0H3J5S7"/>
<feature type="transmembrane region" description="Helical" evidence="10">
    <location>
        <begin position="394"/>
        <end position="414"/>
    </location>
</feature>
<dbReference type="InterPro" id="IPR051327">
    <property type="entry name" value="MATE_MepA_subfamily"/>
</dbReference>
<keyword evidence="4" id="KW-0813">Transport</keyword>
<dbReference type="eggNOG" id="COG0534">
    <property type="taxonomic scope" value="Bacteria"/>
</dbReference>
<reference evidence="11 14" key="1">
    <citation type="journal article" date="2015" name="Genome Announc.">
        <title>Complete Genome Sequence of the Nitrogen-Fixing and Solvent-Producing Clostridium pasteurianum DSM 525.</title>
        <authorList>
            <person name="Poehlein A."/>
            <person name="Grosse-Honebrink A."/>
            <person name="Zhang Y."/>
            <person name="Minton N.P."/>
            <person name="Daniel R."/>
        </authorList>
    </citation>
    <scope>NUCLEOTIDE SEQUENCE [LARGE SCALE GENOMIC DNA]</scope>
    <source>
        <strain evidence="11">DSM 525</strain>
        <strain evidence="14">DSM 525 / ATCC 6013</strain>
    </source>
</reference>
<keyword evidence="7 10" id="KW-1133">Transmembrane helix</keyword>
<dbReference type="GO" id="GO:0005886">
    <property type="term" value="C:plasma membrane"/>
    <property type="evidence" value="ECO:0007669"/>
    <property type="project" value="UniProtKB-SubCell"/>
</dbReference>